<dbReference type="Proteomes" id="UP000032679">
    <property type="component" value="Unassembled WGS sequence"/>
</dbReference>
<protein>
    <recommendedName>
        <fullName evidence="9">3-oxo-tetronate 4-phosphate decarboxylase</fullName>
        <ecNumber evidence="8">4.1.1.104</ecNumber>
    </recommendedName>
</protein>
<name>A0A0D6MLX9_9PROT</name>
<dbReference type="InterPro" id="IPR001303">
    <property type="entry name" value="Aldolase_II/adducin_N"/>
</dbReference>
<evidence type="ECO:0000256" key="2">
    <source>
        <dbReference type="ARBA" id="ARBA00010037"/>
    </source>
</evidence>
<evidence type="ECO:0000256" key="10">
    <source>
        <dbReference type="ARBA" id="ARBA00047520"/>
    </source>
</evidence>
<evidence type="ECO:0000256" key="8">
    <source>
        <dbReference type="ARBA" id="ARBA00044772"/>
    </source>
</evidence>
<proteinExistence type="inferred from homology"/>
<comment type="similarity">
    <text evidence="2">Belongs to the aldolase class II family. AraD/FucA subfamily.</text>
</comment>
<comment type="catalytic activity">
    <reaction evidence="10">
        <text>3-dehydro-4-O-phospho-D-erythronate + H(+) = dihydroxyacetone phosphate + CO2</text>
        <dbReference type="Rhea" id="RHEA:52416"/>
        <dbReference type="ChEBI" id="CHEBI:15378"/>
        <dbReference type="ChEBI" id="CHEBI:16526"/>
        <dbReference type="ChEBI" id="CHEBI:57642"/>
        <dbReference type="ChEBI" id="CHEBI:136593"/>
        <dbReference type="EC" id="4.1.1.104"/>
    </reaction>
</comment>
<dbReference type="EC" id="4.1.1.104" evidence="8"/>
<dbReference type="STRING" id="1231623.Tasa_021_032"/>
<dbReference type="InterPro" id="IPR050197">
    <property type="entry name" value="Aldolase_class_II_sugar_metab"/>
</dbReference>
<evidence type="ECO:0000256" key="7">
    <source>
        <dbReference type="ARBA" id="ARBA00044745"/>
    </source>
</evidence>
<keyword evidence="14" id="KW-1185">Reference proteome</keyword>
<evidence type="ECO:0000256" key="9">
    <source>
        <dbReference type="ARBA" id="ARBA00044803"/>
    </source>
</evidence>
<dbReference type="PANTHER" id="PTHR22789:SF0">
    <property type="entry name" value="3-OXO-TETRONATE 4-PHOSPHATE DECARBOXYLASE-RELATED"/>
    <property type="match status" value="1"/>
</dbReference>
<keyword evidence="3" id="KW-0479">Metal-binding</keyword>
<dbReference type="InterPro" id="IPR036409">
    <property type="entry name" value="Aldolase_II/adducin_N_sf"/>
</dbReference>
<dbReference type="SUPFAM" id="SSF53639">
    <property type="entry name" value="AraD/HMP-PK domain-like"/>
    <property type="match status" value="1"/>
</dbReference>
<evidence type="ECO:0000313" key="13">
    <source>
        <dbReference type="EMBL" id="GAN54451.1"/>
    </source>
</evidence>
<evidence type="ECO:0000256" key="4">
    <source>
        <dbReference type="ARBA" id="ARBA00022833"/>
    </source>
</evidence>
<comment type="cofactor">
    <cofactor evidence="1">
        <name>Zn(2+)</name>
        <dbReference type="ChEBI" id="CHEBI:29105"/>
    </cofactor>
</comment>
<comment type="catalytic activity">
    <reaction evidence="11">
        <text>3-dehydro-4-O-phospho-L-erythronate + H(+) = dihydroxyacetone phosphate + CO2</text>
        <dbReference type="Rhea" id="RHEA:52404"/>
        <dbReference type="ChEBI" id="CHEBI:15378"/>
        <dbReference type="ChEBI" id="CHEBI:16526"/>
        <dbReference type="ChEBI" id="CHEBI:57642"/>
        <dbReference type="ChEBI" id="CHEBI:136592"/>
        <dbReference type="EC" id="4.1.1.104"/>
    </reaction>
</comment>
<evidence type="ECO:0000259" key="12">
    <source>
        <dbReference type="SMART" id="SM01007"/>
    </source>
</evidence>
<dbReference type="NCBIfam" id="NF006000">
    <property type="entry name" value="PRK08130.1"/>
    <property type="match status" value="1"/>
</dbReference>
<reference evidence="13 14" key="1">
    <citation type="submission" date="2012-10" db="EMBL/GenBank/DDBJ databases">
        <title>Genome sequencing of Tanticharoenia sakaeratensis NBRC 103193.</title>
        <authorList>
            <person name="Azuma Y."/>
            <person name="Hadano H."/>
            <person name="Hirakawa H."/>
            <person name="Matsushita K."/>
        </authorList>
    </citation>
    <scope>NUCLEOTIDE SEQUENCE [LARGE SCALE GENOMIC DNA]</scope>
    <source>
        <strain evidence="13 14">NBRC 103193</strain>
    </source>
</reference>
<evidence type="ECO:0000256" key="11">
    <source>
        <dbReference type="ARBA" id="ARBA00048603"/>
    </source>
</evidence>
<organism evidence="13 14">
    <name type="scientific">Tanticharoenia sakaeratensis NBRC 103193</name>
    <dbReference type="NCBI Taxonomy" id="1231623"/>
    <lineage>
        <taxon>Bacteria</taxon>
        <taxon>Pseudomonadati</taxon>
        <taxon>Pseudomonadota</taxon>
        <taxon>Alphaproteobacteria</taxon>
        <taxon>Acetobacterales</taxon>
        <taxon>Acetobacteraceae</taxon>
        <taxon>Tanticharoenia</taxon>
    </lineage>
</organism>
<dbReference type="GO" id="GO:0016832">
    <property type="term" value="F:aldehyde-lyase activity"/>
    <property type="evidence" value="ECO:0007669"/>
    <property type="project" value="InterPro"/>
</dbReference>
<dbReference type="RefSeq" id="WP_048848996.1">
    <property type="nucleotide sequence ID" value="NZ_BALE01000021.1"/>
</dbReference>
<dbReference type="GO" id="GO:0005829">
    <property type="term" value="C:cytosol"/>
    <property type="evidence" value="ECO:0007669"/>
    <property type="project" value="TreeGrafter"/>
</dbReference>
<evidence type="ECO:0000256" key="3">
    <source>
        <dbReference type="ARBA" id="ARBA00022723"/>
    </source>
</evidence>
<dbReference type="NCBIfam" id="NF043034">
    <property type="entry name" value="OxoTetrPhDc"/>
    <property type="match status" value="1"/>
</dbReference>
<dbReference type="SMART" id="SM01007">
    <property type="entry name" value="Aldolase_II"/>
    <property type="match status" value="1"/>
</dbReference>
<dbReference type="Pfam" id="PF00596">
    <property type="entry name" value="Aldolase_II"/>
    <property type="match status" value="1"/>
</dbReference>
<sequence>MDKESACRAEIVSVGQDLYVRGHTAGSAGNISARLSDGWLITPTDVCLGRLTPDGIAKVDLDGNWVSGPKPSKTVVLHRKIYEQRPDCNGIIHTHSTHLVALTLGGAYSHEAILPPITPYQVMKIGRVPLIAYERPGSPKAAARVAELATSVQGVMLERLGPVVWGETVTKASDALAELEETARLWLMTNPRPAPLDEEALSDIAETFGIRWN</sequence>
<accession>A0A0D6MLX9</accession>
<dbReference type="Gene3D" id="3.40.225.10">
    <property type="entry name" value="Class II aldolase/adducin N-terminal domain"/>
    <property type="match status" value="1"/>
</dbReference>
<evidence type="ECO:0000256" key="5">
    <source>
        <dbReference type="ARBA" id="ARBA00023239"/>
    </source>
</evidence>
<feature type="domain" description="Class II aldolase/adducin N-terminal" evidence="12">
    <location>
        <begin position="9"/>
        <end position="187"/>
    </location>
</feature>
<dbReference type="GO" id="GO:0046872">
    <property type="term" value="F:metal ion binding"/>
    <property type="evidence" value="ECO:0007669"/>
    <property type="project" value="UniProtKB-KW"/>
</dbReference>
<dbReference type="GO" id="GO:0019323">
    <property type="term" value="P:pentose catabolic process"/>
    <property type="evidence" value="ECO:0007669"/>
    <property type="project" value="InterPro"/>
</dbReference>
<evidence type="ECO:0000256" key="1">
    <source>
        <dbReference type="ARBA" id="ARBA00001947"/>
    </source>
</evidence>
<dbReference type="PANTHER" id="PTHR22789">
    <property type="entry name" value="FUCULOSE PHOSPHATE ALDOLASE"/>
    <property type="match status" value="1"/>
</dbReference>
<dbReference type="EMBL" id="BALE01000021">
    <property type="protein sequence ID" value="GAN54451.1"/>
    <property type="molecule type" value="Genomic_DNA"/>
</dbReference>
<evidence type="ECO:0000313" key="14">
    <source>
        <dbReference type="Proteomes" id="UP000032679"/>
    </source>
</evidence>
<comment type="caution">
    <text evidence="13">The sequence shown here is derived from an EMBL/GenBank/DDBJ whole genome shotgun (WGS) entry which is preliminary data.</text>
</comment>
<dbReference type="AlphaFoldDB" id="A0A0D6MLX9"/>
<dbReference type="InterPro" id="IPR050013">
    <property type="entry name" value="OtnC"/>
</dbReference>
<comment type="function">
    <text evidence="7">Catalyzes the decarboxylation of 3-oxo-tetronate 4-phosphate to dihydroxyacetone phosphate (DHAP) and CO(2).</text>
</comment>
<dbReference type="OrthoDB" id="5500703at2"/>
<evidence type="ECO:0000256" key="6">
    <source>
        <dbReference type="ARBA" id="ARBA00023277"/>
    </source>
</evidence>
<keyword evidence="5" id="KW-0456">Lyase</keyword>
<gene>
    <name evidence="13" type="ORF">Tasa_021_032</name>
</gene>
<keyword evidence="4" id="KW-0862">Zinc</keyword>
<keyword evidence="6" id="KW-0119">Carbohydrate metabolism</keyword>